<dbReference type="SUPFAM" id="SSF51126">
    <property type="entry name" value="Pectin lyase-like"/>
    <property type="match status" value="1"/>
</dbReference>
<dbReference type="AlphaFoldDB" id="A0A1Z5T0V4"/>
<keyword evidence="11" id="KW-0119">Carbohydrate metabolism</keyword>
<evidence type="ECO:0000256" key="5">
    <source>
        <dbReference type="ARBA" id="ARBA00012272"/>
    </source>
</evidence>
<dbReference type="InParanoid" id="A0A1Z5T0V4"/>
<dbReference type="PANTHER" id="PTHR31683">
    <property type="entry name" value="PECTATE LYASE 18-RELATED"/>
    <property type="match status" value="1"/>
</dbReference>
<comment type="subcellular location">
    <subcellularLocation>
        <location evidence="3 11">Secreted</location>
    </subcellularLocation>
</comment>
<evidence type="ECO:0000256" key="11">
    <source>
        <dbReference type="RuleBase" id="RU361173"/>
    </source>
</evidence>
<reference evidence="14 15" key="1">
    <citation type="submission" date="2017-01" db="EMBL/GenBank/DDBJ databases">
        <title>The recent genome duplication of the halophilic yeast Hortaea werneckii: insights from long-read sequencing.</title>
        <authorList>
            <person name="Sinha S."/>
            <person name="Flibotte S."/>
            <person name="Neira M."/>
            <person name="Lenassi M."/>
            <person name="Gostincar C."/>
            <person name="Stajich J.E."/>
            <person name="Nislow C.E."/>
        </authorList>
    </citation>
    <scope>NUCLEOTIDE SEQUENCE [LARGE SCALE GENOMIC DNA]</scope>
    <source>
        <strain evidence="14 15">EXF-2000</strain>
    </source>
</reference>
<dbReference type="GO" id="GO:0005576">
    <property type="term" value="C:extracellular region"/>
    <property type="evidence" value="ECO:0007669"/>
    <property type="project" value="UniProtKB-SubCell"/>
</dbReference>
<evidence type="ECO:0000256" key="7">
    <source>
        <dbReference type="ARBA" id="ARBA00022723"/>
    </source>
</evidence>
<protein>
    <recommendedName>
        <fullName evidence="5">pectate lyase</fullName>
        <ecNumber evidence="5">4.2.2.2</ecNumber>
    </recommendedName>
</protein>
<evidence type="ECO:0000256" key="9">
    <source>
        <dbReference type="ARBA" id="ARBA00022837"/>
    </source>
</evidence>
<dbReference type="InterPro" id="IPR045032">
    <property type="entry name" value="PEL"/>
</dbReference>
<comment type="caution">
    <text evidence="14">The sequence shown here is derived from an EMBL/GenBank/DDBJ whole genome shotgun (WGS) entry which is preliminary data.</text>
</comment>
<evidence type="ECO:0000256" key="1">
    <source>
        <dbReference type="ARBA" id="ARBA00000695"/>
    </source>
</evidence>
<dbReference type="OrthoDB" id="1637350at2759"/>
<evidence type="ECO:0000256" key="12">
    <source>
        <dbReference type="SAM" id="SignalP"/>
    </source>
</evidence>
<dbReference type="InterPro" id="IPR012334">
    <property type="entry name" value="Pectin_lyas_fold"/>
</dbReference>
<dbReference type="EMBL" id="MUNK01000162">
    <property type="protein sequence ID" value="OTA28306.1"/>
    <property type="molecule type" value="Genomic_DNA"/>
</dbReference>
<organism evidence="14 15">
    <name type="scientific">Hortaea werneckii EXF-2000</name>
    <dbReference type="NCBI Taxonomy" id="1157616"/>
    <lineage>
        <taxon>Eukaryota</taxon>
        <taxon>Fungi</taxon>
        <taxon>Dikarya</taxon>
        <taxon>Ascomycota</taxon>
        <taxon>Pezizomycotina</taxon>
        <taxon>Dothideomycetes</taxon>
        <taxon>Dothideomycetidae</taxon>
        <taxon>Mycosphaerellales</taxon>
        <taxon>Teratosphaeriaceae</taxon>
        <taxon>Hortaea</taxon>
    </lineage>
</organism>
<evidence type="ECO:0000256" key="4">
    <source>
        <dbReference type="ARBA" id="ARBA00010980"/>
    </source>
</evidence>
<dbReference type="Gene3D" id="2.160.20.10">
    <property type="entry name" value="Single-stranded right-handed beta-helix, Pectin lyase-like"/>
    <property type="match status" value="1"/>
</dbReference>
<dbReference type="GO" id="GO:0030570">
    <property type="term" value="F:pectate lyase activity"/>
    <property type="evidence" value="ECO:0007669"/>
    <property type="project" value="UniProtKB-EC"/>
</dbReference>
<feature type="domain" description="Pectate lyase" evidence="13">
    <location>
        <begin position="43"/>
        <end position="258"/>
    </location>
</feature>
<gene>
    <name evidence="14" type="ORF">BTJ68_11153</name>
</gene>
<evidence type="ECO:0000313" key="14">
    <source>
        <dbReference type="EMBL" id="OTA28306.1"/>
    </source>
</evidence>
<dbReference type="EC" id="4.2.2.2" evidence="5"/>
<keyword evidence="7" id="KW-0479">Metal-binding</keyword>
<dbReference type="InterPro" id="IPR002022">
    <property type="entry name" value="Pec_lyase"/>
</dbReference>
<comment type="similarity">
    <text evidence="4 11">Belongs to the polysaccharide lyase 1 family.</text>
</comment>
<dbReference type="SMART" id="SM00656">
    <property type="entry name" value="Amb_all"/>
    <property type="match status" value="1"/>
</dbReference>
<dbReference type="GO" id="GO:0046872">
    <property type="term" value="F:metal ion binding"/>
    <property type="evidence" value="ECO:0007669"/>
    <property type="project" value="UniProtKB-KW"/>
</dbReference>
<keyword evidence="6 11" id="KW-0964">Secreted</keyword>
<dbReference type="PANTHER" id="PTHR31683:SF18">
    <property type="entry name" value="PECTATE LYASE 21-RELATED"/>
    <property type="match status" value="1"/>
</dbReference>
<keyword evidence="11" id="KW-0624">Polysaccharide degradation</keyword>
<name>A0A1Z5T0V4_HORWE</name>
<evidence type="ECO:0000256" key="8">
    <source>
        <dbReference type="ARBA" id="ARBA00022729"/>
    </source>
</evidence>
<proteinExistence type="inferred from homology"/>
<dbReference type="Pfam" id="PF00544">
    <property type="entry name" value="Pectate_lyase_4"/>
    <property type="match status" value="1"/>
</dbReference>
<keyword evidence="9" id="KW-0106">Calcium</keyword>
<dbReference type="InterPro" id="IPR011050">
    <property type="entry name" value="Pectin_lyase_fold/virulence"/>
</dbReference>
<comment type="catalytic activity">
    <reaction evidence="1">
        <text>Eliminative cleavage of (1-&gt;4)-alpha-D-galacturonan to give oligosaccharides with 4-deoxy-alpha-D-galact-4-enuronosyl groups at their non-reducing ends.</text>
        <dbReference type="EC" id="4.2.2.2"/>
    </reaction>
</comment>
<comment type="cofactor">
    <cofactor evidence="2">
        <name>Ca(2+)</name>
        <dbReference type="ChEBI" id="CHEBI:29108"/>
    </cofactor>
</comment>
<evidence type="ECO:0000259" key="13">
    <source>
        <dbReference type="SMART" id="SM00656"/>
    </source>
</evidence>
<keyword evidence="10 11" id="KW-0456">Lyase</keyword>
<evidence type="ECO:0000256" key="2">
    <source>
        <dbReference type="ARBA" id="ARBA00001913"/>
    </source>
</evidence>
<dbReference type="FunFam" id="2.160.20.10:FF:000036">
    <property type="entry name" value="Pectate lyase A"/>
    <property type="match status" value="1"/>
</dbReference>
<evidence type="ECO:0000256" key="10">
    <source>
        <dbReference type="ARBA" id="ARBA00023239"/>
    </source>
</evidence>
<keyword evidence="15" id="KW-1185">Reference proteome</keyword>
<evidence type="ECO:0000313" key="15">
    <source>
        <dbReference type="Proteomes" id="UP000194280"/>
    </source>
</evidence>
<dbReference type="VEuPathDB" id="FungiDB:BTJ68_11153"/>
<accession>A0A1Z5T0V4</accession>
<sequence>MKFSIFALAALSPLTSWAGALSPRQSSGPVGYANLNGGTTGGAGGKTVTVSTYADLVAAVEDEAATIVYVKGKLSGPDKIRVGSNKSILGLDSSSGLNGVGLFLRNSQNVIIRNLAISKVRTGDAGGDAIGVQESTNVWIDHCDLSSDLTSGKDYYDGLADFSHGADWITVSNTYFHDHFKASLVGHSDNNAGEDKGKLHITYANNYWKNINSRMPLLRFGTAHVFNSVYDGGSTAINTRMGAQALVESNVFTNVERAILSIDSKEVGYAVSRDNILNGATDEAPRGTLTSVPYSYSVLGSVNVVNAVVGKAGNTLKLG</sequence>
<dbReference type="Proteomes" id="UP000194280">
    <property type="component" value="Unassembled WGS sequence"/>
</dbReference>
<feature type="chain" id="PRO_5013232914" description="pectate lyase" evidence="12">
    <location>
        <begin position="21"/>
        <end position="319"/>
    </location>
</feature>
<dbReference type="GO" id="GO:0000272">
    <property type="term" value="P:polysaccharide catabolic process"/>
    <property type="evidence" value="ECO:0007669"/>
    <property type="project" value="UniProtKB-KW"/>
</dbReference>
<evidence type="ECO:0000256" key="6">
    <source>
        <dbReference type="ARBA" id="ARBA00022525"/>
    </source>
</evidence>
<evidence type="ECO:0000256" key="3">
    <source>
        <dbReference type="ARBA" id="ARBA00004613"/>
    </source>
</evidence>
<keyword evidence="8 12" id="KW-0732">Signal</keyword>
<feature type="signal peptide" evidence="12">
    <location>
        <begin position="1"/>
        <end position="20"/>
    </location>
</feature>
<dbReference type="STRING" id="1157616.A0A1Z5T0V4"/>